<dbReference type="Gene3D" id="1.10.30.10">
    <property type="entry name" value="High mobility group box domain"/>
    <property type="match status" value="1"/>
</dbReference>
<evidence type="ECO:0000256" key="1">
    <source>
        <dbReference type="ARBA" id="ARBA00004123"/>
    </source>
</evidence>
<reference evidence="8" key="1">
    <citation type="submission" date="2025-08" db="UniProtKB">
        <authorList>
            <consortium name="RefSeq"/>
        </authorList>
    </citation>
    <scope>IDENTIFICATION</scope>
    <source>
        <tissue evidence="8">Tongue muscle</tissue>
    </source>
</reference>
<dbReference type="KEGG" id="ovr:110149933"/>
<dbReference type="FunCoup" id="A0A6J0Z2F0">
    <property type="interactions" value="1"/>
</dbReference>
<dbReference type="GO" id="GO:0003677">
    <property type="term" value="F:DNA binding"/>
    <property type="evidence" value="ECO:0007669"/>
    <property type="project" value="UniProtKB-UniRule"/>
</dbReference>
<feature type="region of interest" description="Disordered" evidence="5">
    <location>
        <begin position="186"/>
        <end position="218"/>
    </location>
</feature>
<gene>
    <name evidence="8" type="primary">LOC110149933</name>
</gene>
<dbReference type="InterPro" id="IPR036910">
    <property type="entry name" value="HMG_box_dom_sf"/>
</dbReference>
<dbReference type="InParanoid" id="A0A6J0Z2F0"/>
<feature type="DNA-binding region" description="HMG box" evidence="4">
    <location>
        <begin position="111"/>
        <end position="179"/>
    </location>
</feature>
<feature type="region of interest" description="Disordered" evidence="5">
    <location>
        <begin position="82"/>
        <end position="105"/>
    </location>
</feature>
<dbReference type="InterPro" id="IPR009071">
    <property type="entry name" value="HMG_box_dom"/>
</dbReference>
<proteinExistence type="predicted"/>
<feature type="compositionally biased region" description="Basic and acidic residues" evidence="5">
    <location>
        <begin position="196"/>
        <end position="207"/>
    </location>
</feature>
<dbReference type="AlphaFoldDB" id="A0A6J0Z2F0"/>
<dbReference type="OrthoDB" id="1919336at2759"/>
<keyword evidence="7" id="KW-1185">Reference proteome</keyword>
<evidence type="ECO:0000313" key="7">
    <source>
        <dbReference type="Proteomes" id="UP001652640"/>
    </source>
</evidence>
<dbReference type="PANTHER" id="PTHR46318:SF1">
    <property type="entry name" value="UPSTREAM-BINDING FACTOR 1-LIKE PROTEIN 1-RELATED"/>
    <property type="match status" value="1"/>
</dbReference>
<protein>
    <submittedName>
        <fullName evidence="8">Upstream-binding factor 1-like protein 1</fullName>
    </submittedName>
</protein>
<evidence type="ECO:0000256" key="5">
    <source>
        <dbReference type="SAM" id="MobiDB-lite"/>
    </source>
</evidence>
<dbReference type="RefSeq" id="XP_020768325.2">
    <property type="nucleotide sequence ID" value="XM_020912666.2"/>
</dbReference>
<evidence type="ECO:0000313" key="8">
    <source>
        <dbReference type="RefSeq" id="XP_020768325.2"/>
    </source>
</evidence>
<comment type="subcellular location">
    <subcellularLocation>
        <location evidence="1">Nucleus</location>
    </subcellularLocation>
</comment>
<dbReference type="GO" id="GO:0005634">
    <property type="term" value="C:nucleus"/>
    <property type="evidence" value="ECO:0007669"/>
    <property type="project" value="UniProtKB-SubCell"/>
</dbReference>
<dbReference type="Pfam" id="PF00505">
    <property type="entry name" value="HMG_box"/>
    <property type="match status" value="1"/>
</dbReference>
<evidence type="ECO:0000256" key="3">
    <source>
        <dbReference type="ARBA" id="ARBA00023242"/>
    </source>
</evidence>
<dbReference type="GeneID" id="110149933"/>
<feature type="domain" description="HMG box" evidence="6">
    <location>
        <begin position="111"/>
        <end position="179"/>
    </location>
</feature>
<sequence>MAMPKRQDDWSKEDIVQLLECMEKNIPSSGGHTFKTAQSVMDWEKVAFKDFSGEMCKLKWLEVSHKVRKFRTLKELVLEAKENVSNPSKKPKKTQKTQESTRKHKKHAYLFKKSLTAYRHISQVMRSQYIQKHPKISNQELTRGLSEEHRKVPEQLRVKHTQDLEKEKKDFREKIALFREQHRDLVSNPTKSGVPRRSEMKVPEKFQETVQKVKSPQEKSLPMMWKLHGEPKKPPMNGYHKFHQDLWSSRELKVVPRGSAWWRSVDAGSGSPRTRRSFIRSRRRNCRHSTRWTLISGSGLCLLKNMLLTERRPVLSVRT</sequence>
<evidence type="ECO:0000256" key="2">
    <source>
        <dbReference type="ARBA" id="ARBA00023125"/>
    </source>
</evidence>
<keyword evidence="3 4" id="KW-0539">Nucleus</keyword>
<organism evidence="7 8">
    <name type="scientific">Odocoileus virginianus</name>
    <name type="common">White-tailed deer</name>
    <dbReference type="NCBI Taxonomy" id="9874"/>
    <lineage>
        <taxon>Eukaryota</taxon>
        <taxon>Metazoa</taxon>
        <taxon>Chordata</taxon>
        <taxon>Craniata</taxon>
        <taxon>Vertebrata</taxon>
        <taxon>Euteleostomi</taxon>
        <taxon>Mammalia</taxon>
        <taxon>Eutheria</taxon>
        <taxon>Laurasiatheria</taxon>
        <taxon>Artiodactyla</taxon>
        <taxon>Ruminantia</taxon>
        <taxon>Pecora</taxon>
        <taxon>Cervidae</taxon>
        <taxon>Odocoileinae</taxon>
        <taxon>Odocoileus</taxon>
    </lineage>
</organism>
<dbReference type="SUPFAM" id="SSF47095">
    <property type="entry name" value="HMG-box"/>
    <property type="match status" value="2"/>
</dbReference>
<name>A0A6J0Z2F0_ODOVR</name>
<evidence type="ECO:0000256" key="4">
    <source>
        <dbReference type="PROSITE-ProRule" id="PRU00267"/>
    </source>
</evidence>
<accession>A0A6J0Z2F0</accession>
<dbReference type="PROSITE" id="PS50118">
    <property type="entry name" value="HMG_BOX_2"/>
    <property type="match status" value="1"/>
</dbReference>
<keyword evidence="2 4" id="KW-0238">DNA-binding</keyword>
<dbReference type="InterPro" id="IPR051762">
    <property type="entry name" value="UBF1"/>
</dbReference>
<dbReference type="PANTHER" id="PTHR46318">
    <property type="entry name" value="UPSTREAM BINDING TRANSCRIPTION FACTOR"/>
    <property type="match status" value="1"/>
</dbReference>
<evidence type="ECO:0000259" key="6">
    <source>
        <dbReference type="PROSITE" id="PS50118"/>
    </source>
</evidence>
<dbReference type="Proteomes" id="UP001652640">
    <property type="component" value="Unplaced"/>
</dbReference>